<feature type="region of interest" description="Disordered" evidence="1">
    <location>
        <begin position="132"/>
        <end position="196"/>
    </location>
</feature>
<reference evidence="2" key="1">
    <citation type="submission" date="2020-10" db="EMBL/GenBank/DDBJ databases">
        <authorList>
            <person name="Muller C M."/>
        </authorList>
    </citation>
    <scope>NUCLEOTIDE SEQUENCE</scope>
    <source>
        <strain evidence="2">THUN-12</strain>
    </source>
</reference>
<dbReference type="AlphaFoldDB" id="A0A9W4DE04"/>
<evidence type="ECO:0000313" key="2">
    <source>
        <dbReference type="EMBL" id="CAD6500069.1"/>
    </source>
</evidence>
<sequence length="196" mass="22518">MFREDFAKWAPDTFAMVYQPILRRLKIFPMFRGIYVGCENDKRATIAQQLAALLDDDVDDLPKWSKRELDQIIGYSVEFQSLVFNRGIQSVASETDNGDHDKSGFTNLKCNKADKGKNILLKGERDKNINYIADQGYSSDDSDNESDSIRKKEPKGKKKKRKEAARGPIRTMTLGRHTSRIGQKEQLLKVPVFRER</sequence>
<comment type="caution">
    <text evidence="2">The sequence shown here is derived from an EMBL/GenBank/DDBJ whole genome shotgun (WGS) entry which is preliminary data.</text>
</comment>
<evidence type="ECO:0000256" key="1">
    <source>
        <dbReference type="SAM" id="MobiDB-lite"/>
    </source>
</evidence>
<feature type="compositionally biased region" description="Basic and acidic residues" evidence="1">
    <location>
        <begin position="182"/>
        <end position="196"/>
    </location>
</feature>
<dbReference type="Proteomes" id="UP000683417">
    <property type="component" value="Unassembled WGS sequence"/>
</dbReference>
<proteinExistence type="predicted"/>
<organism evidence="2 3">
    <name type="scientific">Blumeria graminis f. sp. triticale</name>
    <dbReference type="NCBI Taxonomy" id="1689686"/>
    <lineage>
        <taxon>Eukaryota</taxon>
        <taxon>Fungi</taxon>
        <taxon>Dikarya</taxon>
        <taxon>Ascomycota</taxon>
        <taxon>Pezizomycotina</taxon>
        <taxon>Leotiomycetes</taxon>
        <taxon>Erysiphales</taxon>
        <taxon>Erysiphaceae</taxon>
        <taxon>Blumeria</taxon>
    </lineage>
</organism>
<accession>A0A9W4DE04</accession>
<name>A0A9W4DE04_BLUGR</name>
<dbReference type="EMBL" id="CAJHIT010000002">
    <property type="protein sequence ID" value="CAD6500069.1"/>
    <property type="molecule type" value="Genomic_DNA"/>
</dbReference>
<gene>
    <name evidence="2" type="ORF">BGTH12_LOCUS1427</name>
</gene>
<evidence type="ECO:0000313" key="3">
    <source>
        <dbReference type="Proteomes" id="UP000683417"/>
    </source>
</evidence>
<feature type="compositionally biased region" description="Basic residues" evidence="1">
    <location>
        <begin position="152"/>
        <end position="163"/>
    </location>
</feature>
<protein>
    <submittedName>
        <fullName evidence="2">BgTH12-04173</fullName>
    </submittedName>
</protein>